<reference evidence="1 2" key="1">
    <citation type="submission" date="2015-07" db="EMBL/GenBank/DDBJ databases">
        <authorList>
            <consortium name="Pathogen Informatics"/>
        </authorList>
    </citation>
    <scope>NUCLEOTIDE SEQUENCE [LARGE SCALE GENOMIC DNA]</scope>
    <source>
        <strain evidence="1 2">A316</strain>
    </source>
</reference>
<dbReference type="EMBL" id="CWQY01000015">
    <property type="protein sequence ID" value="CSC81122.1"/>
    <property type="molecule type" value="Genomic_DNA"/>
</dbReference>
<dbReference type="AlphaFoldDB" id="A0A655ZRL9"/>
<gene>
    <name evidence="1" type="ORF">ERS013200_02327</name>
</gene>
<name>A0A655ZRL9_VIBCL</name>
<evidence type="ECO:0000313" key="1">
    <source>
        <dbReference type="EMBL" id="CSC81122.1"/>
    </source>
</evidence>
<protein>
    <submittedName>
        <fullName evidence="1">Uncharacterized protein</fullName>
    </submittedName>
</protein>
<organism evidence="1 2">
    <name type="scientific">Vibrio cholerae</name>
    <dbReference type="NCBI Taxonomy" id="666"/>
    <lineage>
        <taxon>Bacteria</taxon>
        <taxon>Pseudomonadati</taxon>
        <taxon>Pseudomonadota</taxon>
        <taxon>Gammaproteobacteria</taxon>
        <taxon>Vibrionales</taxon>
        <taxon>Vibrionaceae</taxon>
        <taxon>Vibrio</taxon>
    </lineage>
</organism>
<dbReference type="Proteomes" id="UP000041770">
    <property type="component" value="Unassembled WGS sequence"/>
</dbReference>
<sequence>MRGKTVRPVSQFAYYDGHCFELHAVQISLATPQTNGRHYTPKGCERKRLHHRVRDIKSVAFY</sequence>
<evidence type="ECO:0000313" key="2">
    <source>
        <dbReference type="Proteomes" id="UP000041770"/>
    </source>
</evidence>
<accession>A0A655ZRL9</accession>
<proteinExistence type="predicted"/>